<dbReference type="InterPro" id="IPR036612">
    <property type="entry name" value="KH_dom_type_1_sf"/>
</dbReference>
<dbReference type="FunFam" id="3.30.1370.10:FF:000001">
    <property type="entry name" value="Polyribonucleotide nucleotidyltransferase"/>
    <property type="match status" value="1"/>
</dbReference>
<evidence type="ECO:0000256" key="2">
    <source>
        <dbReference type="ARBA" id="ARBA00022695"/>
    </source>
</evidence>
<dbReference type="GO" id="GO:0005524">
    <property type="term" value="F:ATP binding"/>
    <property type="evidence" value="ECO:0007669"/>
    <property type="project" value="UniProtKB-KW"/>
</dbReference>
<dbReference type="AlphaFoldDB" id="A0A7J7K152"/>
<feature type="region of interest" description="Disordered" evidence="8">
    <location>
        <begin position="1"/>
        <end position="67"/>
    </location>
</feature>
<dbReference type="InterPro" id="IPR014001">
    <property type="entry name" value="Helicase_ATP-bd"/>
</dbReference>
<evidence type="ECO:0000256" key="5">
    <source>
        <dbReference type="ARBA" id="ARBA00022884"/>
    </source>
</evidence>
<dbReference type="SMART" id="SM00322">
    <property type="entry name" value="KH"/>
    <property type="match status" value="1"/>
</dbReference>
<dbReference type="GO" id="GO:0016779">
    <property type="term" value="F:nucleotidyltransferase activity"/>
    <property type="evidence" value="ECO:0007669"/>
    <property type="project" value="UniProtKB-KW"/>
</dbReference>
<evidence type="ECO:0000259" key="9">
    <source>
        <dbReference type="PROSITE" id="PS51192"/>
    </source>
</evidence>
<reference evidence="10" key="1">
    <citation type="submission" date="2020-06" db="EMBL/GenBank/DDBJ databases">
        <title>Draft genome of Bugula neritina, a colonial animal packing powerful symbionts and potential medicines.</title>
        <authorList>
            <person name="Rayko M."/>
        </authorList>
    </citation>
    <scope>NUCLEOTIDE SEQUENCE [LARGE SCALE GENOMIC DNA]</scope>
    <source>
        <strain evidence="10">Kwan_BN1</strain>
    </source>
</reference>
<feature type="compositionally biased region" description="Gly residues" evidence="8">
    <location>
        <begin position="232"/>
        <end position="255"/>
    </location>
</feature>
<dbReference type="OrthoDB" id="196131at2759"/>
<keyword evidence="11" id="KW-1185">Reference proteome</keyword>
<dbReference type="PROSITE" id="PS50084">
    <property type="entry name" value="KH_TYPE_1"/>
    <property type="match status" value="1"/>
</dbReference>
<protein>
    <submittedName>
        <fullName evidence="10">DDX43</fullName>
    </submittedName>
</protein>
<keyword evidence="4 7" id="KW-0347">Helicase</keyword>
<dbReference type="Pfam" id="PF00013">
    <property type="entry name" value="KH_1"/>
    <property type="match status" value="1"/>
</dbReference>
<name>A0A7J7K152_BUGNE</name>
<dbReference type="GO" id="GO:0016787">
    <property type="term" value="F:hydrolase activity"/>
    <property type="evidence" value="ECO:0007669"/>
    <property type="project" value="UniProtKB-KW"/>
</dbReference>
<dbReference type="PROSITE" id="PS00039">
    <property type="entry name" value="DEAD_ATP_HELICASE"/>
    <property type="match status" value="1"/>
</dbReference>
<keyword evidence="2" id="KW-0548">Nucleotidyltransferase</keyword>
<dbReference type="InterPro" id="IPR027417">
    <property type="entry name" value="P-loop_NTPase"/>
</dbReference>
<dbReference type="SUPFAM" id="SSF52540">
    <property type="entry name" value="P-loop containing nucleoside triphosphate hydrolases"/>
    <property type="match status" value="1"/>
</dbReference>
<dbReference type="CDD" id="cd02393">
    <property type="entry name" value="KH-I_PNPase"/>
    <property type="match status" value="1"/>
</dbReference>
<feature type="domain" description="Helicase ATP-binding" evidence="9">
    <location>
        <begin position="398"/>
        <end position="500"/>
    </location>
</feature>
<evidence type="ECO:0000313" key="11">
    <source>
        <dbReference type="Proteomes" id="UP000593567"/>
    </source>
</evidence>
<dbReference type="InterPro" id="IPR000629">
    <property type="entry name" value="RNA-helicase_DEAD-box_CS"/>
</dbReference>
<feature type="compositionally biased region" description="Basic and acidic residues" evidence="8">
    <location>
        <begin position="131"/>
        <end position="148"/>
    </location>
</feature>
<comment type="similarity">
    <text evidence="7">Belongs to the DEAD box helicase family.</text>
</comment>
<dbReference type="SUPFAM" id="SSF54791">
    <property type="entry name" value="Eukaryotic type KH-domain (KH-domain type I)"/>
    <property type="match status" value="1"/>
</dbReference>
<dbReference type="PROSITE" id="PS51192">
    <property type="entry name" value="HELICASE_ATP_BIND_1"/>
    <property type="match status" value="1"/>
</dbReference>
<comment type="caution">
    <text evidence="10">The sequence shown here is derived from an EMBL/GenBank/DDBJ whole genome shotgun (WGS) entry which is preliminary data.</text>
</comment>
<feature type="region of interest" description="Disordered" evidence="8">
    <location>
        <begin position="131"/>
        <end position="167"/>
    </location>
</feature>
<dbReference type="Gene3D" id="3.30.1370.10">
    <property type="entry name" value="K Homology domain, type 1"/>
    <property type="match status" value="1"/>
</dbReference>
<dbReference type="InterPro" id="IPR004087">
    <property type="entry name" value="KH_dom"/>
</dbReference>
<dbReference type="GO" id="GO:0003723">
    <property type="term" value="F:RNA binding"/>
    <property type="evidence" value="ECO:0007669"/>
    <property type="project" value="UniProtKB-UniRule"/>
</dbReference>
<evidence type="ECO:0000256" key="6">
    <source>
        <dbReference type="PROSITE-ProRule" id="PRU00117"/>
    </source>
</evidence>
<dbReference type="Pfam" id="PF00270">
    <property type="entry name" value="DEAD"/>
    <property type="match status" value="2"/>
</dbReference>
<dbReference type="InterPro" id="IPR011545">
    <property type="entry name" value="DEAD/DEAH_box_helicase_dom"/>
</dbReference>
<evidence type="ECO:0000256" key="8">
    <source>
        <dbReference type="SAM" id="MobiDB-lite"/>
    </source>
</evidence>
<feature type="compositionally biased region" description="Low complexity" evidence="8">
    <location>
        <begin position="152"/>
        <end position="163"/>
    </location>
</feature>
<dbReference type="EMBL" id="VXIV02001627">
    <property type="protein sequence ID" value="KAF6031318.1"/>
    <property type="molecule type" value="Genomic_DNA"/>
</dbReference>
<sequence length="551" mass="59936">MDIDGWDESPSYVEPSSATNTWGESNSFSNRGDRGSRRGRGRRPFSNRGGDFSRHDGGCRGSGSHMKTLTIPKSMIGRLIGRGGSRKRELEDQSGVSLHITDSDGEGLVEIRGPSEEACSKAEETISNITRDGDRHAGRNSRGRESRGAYRGFGNFQNGGFSNHGDDETAHMSGGGFNYNGGFGSNSGGFSSGGFGNNSGGFSSGSGRFGSNSGGFGNNSGKYRSDSDGFGNNSGGFSSGSGGFGSHGGGEGRPPGKGFIDWGAVAKADPSTSGKWDGCPEMLKDFYLEHPDVSCMTDEEAELLRKENKILFVEDLSEGEIKRKIPNPCVTFEHAFDHHPLILNEIYKQKFTKPSPIQTQMWPVLLQGIDCIGIAQTGTGKTLGFLLPALIHIDNQPICCVYGGGSRKEQVTTVEEGVQIIIATPGRLNDLINSDIINILSITYLVLDEADRMLDLGFEPQIMKILLDIRPDRQTVMTSATWPDGVQRLATRYMKNPIHVSCVLDLAACHTVTQYVEYIDEEYKRDRLYEFITQEINPKEKCLIFVGRKAL</sequence>
<keyword evidence="3 7" id="KW-0378">Hydrolase</keyword>
<organism evidence="10 11">
    <name type="scientific">Bugula neritina</name>
    <name type="common">Brown bryozoan</name>
    <name type="synonym">Sertularia neritina</name>
    <dbReference type="NCBI Taxonomy" id="10212"/>
    <lineage>
        <taxon>Eukaryota</taxon>
        <taxon>Metazoa</taxon>
        <taxon>Spiralia</taxon>
        <taxon>Lophotrochozoa</taxon>
        <taxon>Bryozoa</taxon>
        <taxon>Gymnolaemata</taxon>
        <taxon>Cheilostomatida</taxon>
        <taxon>Flustrina</taxon>
        <taxon>Buguloidea</taxon>
        <taxon>Bugulidae</taxon>
        <taxon>Bugula</taxon>
    </lineage>
</organism>
<proteinExistence type="inferred from homology"/>
<evidence type="ECO:0000256" key="4">
    <source>
        <dbReference type="ARBA" id="ARBA00022806"/>
    </source>
</evidence>
<keyword evidence="5 6" id="KW-0694">RNA-binding</keyword>
<feature type="compositionally biased region" description="Polar residues" evidence="8">
    <location>
        <begin position="14"/>
        <end position="24"/>
    </location>
</feature>
<gene>
    <name evidence="10" type="ORF">EB796_010377</name>
</gene>
<evidence type="ECO:0000313" key="10">
    <source>
        <dbReference type="EMBL" id="KAF6031318.1"/>
    </source>
</evidence>
<accession>A0A7J7K152</accession>
<dbReference type="SMART" id="SM00487">
    <property type="entry name" value="DEXDc"/>
    <property type="match status" value="1"/>
</dbReference>
<dbReference type="InterPro" id="IPR004088">
    <property type="entry name" value="KH_dom_type_1"/>
</dbReference>
<dbReference type="PANTHER" id="PTHR47958">
    <property type="entry name" value="ATP-DEPENDENT RNA HELICASE DBP3"/>
    <property type="match status" value="1"/>
</dbReference>
<dbReference type="Proteomes" id="UP000593567">
    <property type="component" value="Unassembled WGS sequence"/>
</dbReference>
<evidence type="ECO:0000256" key="3">
    <source>
        <dbReference type="ARBA" id="ARBA00022801"/>
    </source>
</evidence>
<keyword evidence="1" id="KW-0808">Transferase</keyword>
<keyword evidence="7" id="KW-0067">ATP-binding</keyword>
<dbReference type="GO" id="GO:0004386">
    <property type="term" value="F:helicase activity"/>
    <property type="evidence" value="ECO:0007669"/>
    <property type="project" value="UniProtKB-KW"/>
</dbReference>
<evidence type="ECO:0000256" key="7">
    <source>
        <dbReference type="RuleBase" id="RU000492"/>
    </source>
</evidence>
<keyword evidence="7" id="KW-0547">Nucleotide-binding</keyword>
<feature type="region of interest" description="Disordered" evidence="8">
    <location>
        <begin position="227"/>
        <end position="260"/>
    </location>
</feature>
<evidence type="ECO:0000256" key="1">
    <source>
        <dbReference type="ARBA" id="ARBA00022679"/>
    </source>
</evidence>
<dbReference type="Gene3D" id="3.40.50.300">
    <property type="entry name" value="P-loop containing nucleotide triphosphate hydrolases"/>
    <property type="match status" value="2"/>
</dbReference>